<sequence>MPSHPSPRPSEVQKEESFNWAKILTLGLQFVYNLLNPPAVDKIGEGPSLQSMLTAAMSIFMGVKDPSEVAVVAKQAGELINLVVTLLDALKTSFSQRALEARSLGMPYSDAAIAGISLLKGYARTFRTGDDLCTQRVMCEANRECVTDSLNGGYPFCQLGSYLVSWALDRQTRIPFEAYTDAARRGRSLEECQKVYACDNQI</sequence>
<feature type="non-terminal residue" evidence="1">
    <location>
        <position position="202"/>
    </location>
</feature>
<evidence type="ECO:0000313" key="1">
    <source>
        <dbReference type="EMBL" id="CAD7254689.1"/>
    </source>
</evidence>
<evidence type="ECO:0000313" key="2">
    <source>
        <dbReference type="Proteomes" id="UP000677054"/>
    </source>
</evidence>
<dbReference type="PANTHER" id="PTHR41158">
    <property type="entry name" value="AGAP010294-PA"/>
    <property type="match status" value="1"/>
</dbReference>
<dbReference type="Proteomes" id="UP000677054">
    <property type="component" value="Unassembled WGS sequence"/>
</dbReference>
<organism evidence="1">
    <name type="scientific">Darwinula stevensoni</name>
    <dbReference type="NCBI Taxonomy" id="69355"/>
    <lineage>
        <taxon>Eukaryota</taxon>
        <taxon>Metazoa</taxon>
        <taxon>Ecdysozoa</taxon>
        <taxon>Arthropoda</taxon>
        <taxon>Crustacea</taxon>
        <taxon>Oligostraca</taxon>
        <taxon>Ostracoda</taxon>
        <taxon>Podocopa</taxon>
        <taxon>Podocopida</taxon>
        <taxon>Darwinulocopina</taxon>
        <taxon>Darwinuloidea</taxon>
        <taxon>Darwinulidae</taxon>
        <taxon>Darwinula</taxon>
    </lineage>
</organism>
<proteinExistence type="predicted"/>
<protein>
    <submittedName>
        <fullName evidence="1">Uncharacterized protein</fullName>
    </submittedName>
</protein>
<name>A0A7R9AI61_9CRUS</name>
<dbReference type="OrthoDB" id="7587145at2759"/>
<dbReference type="PANTHER" id="PTHR41158:SF2">
    <property type="entry name" value="AGAP010294-PA"/>
    <property type="match status" value="1"/>
</dbReference>
<dbReference type="EMBL" id="LR911233">
    <property type="protein sequence ID" value="CAD7254689.1"/>
    <property type="molecule type" value="Genomic_DNA"/>
</dbReference>
<gene>
    <name evidence="1" type="ORF">DSTB1V02_LOCUS14435</name>
</gene>
<dbReference type="EMBL" id="CAJPEV010011715">
    <property type="protein sequence ID" value="CAG0906306.1"/>
    <property type="molecule type" value="Genomic_DNA"/>
</dbReference>
<dbReference type="AlphaFoldDB" id="A0A7R9AI61"/>
<keyword evidence="2" id="KW-1185">Reference proteome</keyword>
<accession>A0A7R9AI61</accession>
<reference evidence="1" key="1">
    <citation type="submission" date="2020-11" db="EMBL/GenBank/DDBJ databases">
        <authorList>
            <person name="Tran Van P."/>
        </authorList>
    </citation>
    <scope>NUCLEOTIDE SEQUENCE</scope>
</reference>